<keyword evidence="4" id="KW-0472">Membrane</keyword>
<dbReference type="AlphaFoldDB" id="A0A221JW99"/>
<feature type="transmembrane region" description="Helical" evidence="4">
    <location>
        <begin position="154"/>
        <end position="172"/>
    </location>
</feature>
<dbReference type="GO" id="GO:0004252">
    <property type="term" value="F:serine-type endopeptidase activity"/>
    <property type="evidence" value="ECO:0007669"/>
    <property type="project" value="InterPro"/>
</dbReference>
<dbReference type="GO" id="GO:0006508">
    <property type="term" value="P:proteolysis"/>
    <property type="evidence" value="ECO:0007669"/>
    <property type="project" value="UniProtKB-KW"/>
</dbReference>
<name>A0A221JW99_9RHOB</name>
<dbReference type="Proteomes" id="UP000199754">
    <property type="component" value="Chromosome"/>
</dbReference>
<dbReference type="InterPro" id="IPR009003">
    <property type="entry name" value="Peptidase_S1_PA"/>
</dbReference>
<dbReference type="InterPro" id="IPR051201">
    <property type="entry name" value="Chloro_Bact_Ser_Proteases"/>
</dbReference>
<keyword evidence="3" id="KW-0378">Hydrolase</keyword>
<protein>
    <submittedName>
        <fullName evidence="5">Serine endoprotease</fullName>
    </submittedName>
</protein>
<dbReference type="SUPFAM" id="SSF50494">
    <property type="entry name" value="Trypsin-like serine proteases"/>
    <property type="match status" value="1"/>
</dbReference>
<organism evidence="5 6">
    <name type="scientific">Pseudosulfitobacter pseudonitzschiae</name>
    <dbReference type="NCBI Taxonomy" id="1402135"/>
    <lineage>
        <taxon>Bacteria</taxon>
        <taxon>Pseudomonadati</taxon>
        <taxon>Pseudomonadota</taxon>
        <taxon>Alphaproteobacteria</taxon>
        <taxon>Rhodobacterales</taxon>
        <taxon>Roseobacteraceae</taxon>
        <taxon>Pseudosulfitobacter</taxon>
    </lineage>
</organism>
<dbReference type="EMBL" id="CP022415">
    <property type="protein sequence ID" value="ASM71019.1"/>
    <property type="molecule type" value="Genomic_DNA"/>
</dbReference>
<evidence type="ECO:0000256" key="1">
    <source>
        <dbReference type="ARBA" id="ARBA00010541"/>
    </source>
</evidence>
<dbReference type="InterPro" id="IPR001940">
    <property type="entry name" value="Peptidase_S1C"/>
</dbReference>
<dbReference type="InterPro" id="IPR043504">
    <property type="entry name" value="Peptidase_S1_PA_chymotrypsin"/>
</dbReference>
<dbReference type="Gene3D" id="2.40.10.10">
    <property type="entry name" value="Trypsin-like serine proteases"/>
    <property type="match status" value="2"/>
</dbReference>
<dbReference type="PRINTS" id="PR00834">
    <property type="entry name" value="PROTEASES2C"/>
</dbReference>
<dbReference type="PANTHER" id="PTHR43343">
    <property type="entry name" value="PEPTIDASE S12"/>
    <property type="match status" value="1"/>
</dbReference>
<comment type="similarity">
    <text evidence="1">Belongs to the peptidase S1C family.</text>
</comment>
<evidence type="ECO:0000313" key="5">
    <source>
        <dbReference type="EMBL" id="ASM71019.1"/>
    </source>
</evidence>
<dbReference type="KEGG" id="spse:SULPSESMR1_00181"/>
<evidence type="ECO:0000256" key="2">
    <source>
        <dbReference type="ARBA" id="ARBA00022670"/>
    </source>
</evidence>
<evidence type="ECO:0000256" key="4">
    <source>
        <dbReference type="SAM" id="Phobius"/>
    </source>
</evidence>
<dbReference type="OrthoDB" id="265200at2"/>
<reference evidence="5 6" key="1">
    <citation type="submission" date="2017-07" db="EMBL/GenBank/DDBJ databases">
        <title>Genome Sequence of Sulfitobacter pseudonitzschiae Strain SMR1 Isolated from a culture of the Diatom Skeletonema marinoi.</title>
        <authorList>
            <person name="Topel M."/>
            <person name="Pinder M.I.M."/>
            <person name="Johansson O.N."/>
            <person name="Kourtchenko O."/>
            <person name="Godhe A."/>
            <person name="Clarke A.K."/>
        </authorList>
    </citation>
    <scope>NUCLEOTIDE SEQUENCE [LARGE SCALE GENOMIC DNA]</scope>
    <source>
        <strain evidence="5 6">SMR1</strain>
    </source>
</reference>
<dbReference type="RefSeq" id="WP_089419129.1">
    <property type="nucleotide sequence ID" value="NZ_CP022415.1"/>
</dbReference>
<keyword evidence="4" id="KW-0812">Transmembrane</keyword>
<keyword evidence="2 5" id="KW-0645">Protease</keyword>
<dbReference type="PANTHER" id="PTHR43343:SF3">
    <property type="entry name" value="PROTEASE DO-LIKE 8, CHLOROPLASTIC"/>
    <property type="match status" value="1"/>
</dbReference>
<keyword evidence="4" id="KW-1133">Transmembrane helix</keyword>
<proteinExistence type="inferred from homology"/>
<sequence>MLTEYTAILEQLTGARRGAEVRLHEDIIFGILENNRILRFVGKQDVADDSDILTILRRTDESYSISVINDREFWINRRLVNSANLRDGDVLEFGETGPMMRYYQFTGSLPLRWTIAEMAGDSVAYLRFSRTPLGYRLGHAAAQFGGRLIRQTTITYRVTIIVALIALAGFAYSQYQASLLMRERIEASSGQLDSVAAALAKARAEALKPSDLVELRKELTSKVSSNVERLNELERHSGAVKRVIREATESVAFLQLEFRLRDALTGQEMRHVLNRDGVPVMLSRGQPLLALDGNGPVAKIQLTGTGFLLQRDRWIATNRHVAMPWEYGRYSNVINTNVFEPVVTRFVAYFPNHSEAVGVSLVNASQTADLALLKLDADLPEIDGLELAERASEPGEEVILLGYPTGLRSLLAQSGEEFVRQLQVDEDIEFWNVSKRLSEAGLIVPLASRGITAQVASEAIVYDAETTMGGSGGPVLNLQGEVIGINAAILPEFGGSNLGVPVAKLKLLIAADAGGIKVDLPNE</sequence>
<gene>
    <name evidence="5" type="ORF">SULPSESMR1_00181</name>
</gene>
<accession>A0A221JW99</accession>
<evidence type="ECO:0000313" key="6">
    <source>
        <dbReference type="Proteomes" id="UP000199754"/>
    </source>
</evidence>
<evidence type="ECO:0000256" key="3">
    <source>
        <dbReference type="ARBA" id="ARBA00022801"/>
    </source>
</evidence>
<keyword evidence="6" id="KW-1185">Reference proteome</keyword>
<dbReference type="Pfam" id="PF13365">
    <property type="entry name" value="Trypsin_2"/>
    <property type="match status" value="1"/>
</dbReference>